<dbReference type="Proteomes" id="UP001162811">
    <property type="component" value="Unassembled WGS sequence"/>
</dbReference>
<organism evidence="1 2">
    <name type="scientific">Ralstonia soli</name>
    <dbReference type="NCBI Taxonomy" id="2953896"/>
    <lineage>
        <taxon>Bacteria</taxon>
        <taxon>Pseudomonadati</taxon>
        <taxon>Pseudomonadota</taxon>
        <taxon>Betaproteobacteria</taxon>
        <taxon>Burkholderiales</taxon>
        <taxon>Burkholderiaceae</taxon>
        <taxon>Ralstonia</taxon>
    </lineage>
</organism>
<dbReference type="EMBL" id="JAMXHT010000003">
    <property type="protein sequence ID" value="MCO5397968.1"/>
    <property type="molecule type" value="Genomic_DNA"/>
</dbReference>
<keyword evidence="2" id="KW-1185">Reference proteome</keyword>
<reference evidence="1" key="2">
    <citation type="journal article" date="2023" name="Front. Microbiol.">
        <title>Ralstonia chuxiongensis sp. nov., Ralstonia mojiangensis sp. nov., and Ralstonia soli sp. nov., isolated from tobacco fields, are three novel species in the family Burkholderiaceae.</title>
        <authorList>
            <person name="Lu C.H."/>
            <person name="Zhang Y.Y."/>
            <person name="Jiang N."/>
            <person name="Chen W."/>
            <person name="Shao X."/>
            <person name="Zhao Z.M."/>
            <person name="Lu W.L."/>
            <person name="Hu X."/>
            <person name="Xi Y.X."/>
            <person name="Zou S.Y."/>
            <person name="Wei Q.J."/>
            <person name="Lin Z.L."/>
            <person name="Gong L."/>
            <person name="Gai X.T."/>
            <person name="Zhang L.Q."/>
            <person name="Li J.Y."/>
            <person name="Jin Y."/>
            <person name="Xia Z.Y."/>
        </authorList>
    </citation>
    <scope>NUCLEOTIDE SEQUENCE</scope>
    <source>
        <strain evidence="1">21MJYT02-11</strain>
    </source>
</reference>
<gene>
    <name evidence="1" type="ORF">NG900_07095</name>
</gene>
<sequence>MLRPEGQKLILGNDFGVACSRWVDEQHTRVRQSRPATALALLDAFEQCSLPLLDTHATAHRSSELAILREYFTDRGNPRLEAIDGEVDFLTWYGAANHASLADAVIRLFRFVWKFSQQLEISNDACPWKSFDLSKARLQLEAVDVVYGFASVPLKDLLGELLAKAATTIVEQDHDPSESKIMQVQLKQAVSLAVTRLRSCGRLDLVSAVYQLTVDDLIALRGSPTVALARPSGRILLDHRRKEALASLRSEAKSTHAAQQACVASHPATFGRAKCPTV</sequence>
<evidence type="ECO:0000313" key="2">
    <source>
        <dbReference type="Proteomes" id="UP001162811"/>
    </source>
</evidence>
<evidence type="ECO:0000313" key="1">
    <source>
        <dbReference type="EMBL" id="MCO5397968.1"/>
    </source>
</evidence>
<reference evidence="1" key="1">
    <citation type="submission" date="2022-06" db="EMBL/GenBank/DDBJ databases">
        <authorList>
            <person name="Lu C.-H."/>
        </authorList>
    </citation>
    <scope>NUCLEOTIDE SEQUENCE</scope>
    <source>
        <strain evidence="1">21MJYT02-11</strain>
    </source>
</reference>
<proteinExistence type="predicted"/>
<accession>A0ABT1AI45</accession>
<comment type="caution">
    <text evidence="1">The sequence shown here is derived from an EMBL/GenBank/DDBJ whole genome shotgun (WGS) entry which is preliminary data.</text>
</comment>
<protein>
    <submittedName>
        <fullName evidence="1">Uncharacterized protein</fullName>
    </submittedName>
</protein>
<dbReference type="RefSeq" id="WP_252678521.1">
    <property type="nucleotide sequence ID" value="NZ_JAMXHT010000003.1"/>
</dbReference>
<name>A0ABT1AI45_9RALS</name>